<feature type="compositionally biased region" description="Basic residues" evidence="1">
    <location>
        <begin position="294"/>
        <end position="303"/>
    </location>
</feature>
<accession>K5VEI3</accession>
<dbReference type="HOGENOM" id="CLU_045561_0_0_1"/>
<dbReference type="InParanoid" id="K5VEI3"/>
<evidence type="ECO:0000313" key="3">
    <source>
        <dbReference type="Proteomes" id="UP000008370"/>
    </source>
</evidence>
<organism evidence="2 3">
    <name type="scientific">Phanerochaete carnosa (strain HHB-10118-sp)</name>
    <name type="common">White-rot fungus</name>
    <name type="synonym">Peniophora carnosa</name>
    <dbReference type="NCBI Taxonomy" id="650164"/>
    <lineage>
        <taxon>Eukaryota</taxon>
        <taxon>Fungi</taxon>
        <taxon>Dikarya</taxon>
        <taxon>Basidiomycota</taxon>
        <taxon>Agaricomycotina</taxon>
        <taxon>Agaricomycetes</taxon>
        <taxon>Polyporales</taxon>
        <taxon>Phanerochaetaceae</taxon>
        <taxon>Phanerochaete</taxon>
    </lineage>
</organism>
<dbReference type="KEGG" id="pco:PHACADRAFT_33165"/>
<evidence type="ECO:0000256" key="1">
    <source>
        <dbReference type="SAM" id="MobiDB-lite"/>
    </source>
</evidence>
<dbReference type="RefSeq" id="XP_007401535.1">
    <property type="nucleotide sequence ID" value="XM_007401473.1"/>
</dbReference>
<feature type="region of interest" description="Disordered" evidence="1">
    <location>
        <begin position="281"/>
        <end position="311"/>
    </location>
</feature>
<dbReference type="GeneID" id="18919765"/>
<gene>
    <name evidence="2" type="ORF">PHACADRAFT_33165</name>
</gene>
<sequence length="311" mass="34801">MADAAHAYLPVHFALRSRVVSPINIPPVVTQLPGGISAQLLEVDDTSQTDPTEPTEWASQASSLAVTAKAYHRVYREGHLLSIVTGLCAALLSEIYTTTSGYCSPDVRKRLKYRSSPLSDFDVVRGSVVVDACDRFAYKRRSDGSYHGARTSISTSDFTRSTSARWSQVHHIVLDTVPVFFVDREFRDASAPLRTEHKRTSALRDSRPHQVALAAVDGLCMEELELVAGFIETVSGRRIPQEEVGAACTVLMEACEILQYVLEHRLWREYPNTPDRYLHTDPGEWDGWEEIPVPKRKKKRNKRDPRPGGTP</sequence>
<dbReference type="OrthoDB" id="341421at2759"/>
<protein>
    <submittedName>
        <fullName evidence="2">Uncharacterized protein</fullName>
    </submittedName>
</protein>
<dbReference type="Proteomes" id="UP000008370">
    <property type="component" value="Unassembled WGS sequence"/>
</dbReference>
<evidence type="ECO:0000313" key="2">
    <source>
        <dbReference type="EMBL" id="EKM49568.1"/>
    </source>
</evidence>
<proteinExistence type="predicted"/>
<keyword evidence="3" id="KW-1185">Reference proteome</keyword>
<reference evidence="2 3" key="1">
    <citation type="journal article" date="2012" name="BMC Genomics">
        <title>Comparative genomics of the white-rot fungi, Phanerochaete carnosa and P. chrysosporium, to elucidate the genetic basis of the distinct wood types they colonize.</title>
        <authorList>
            <person name="Suzuki H."/>
            <person name="MacDonald J."/>
            <person name="Syed K."/>
            <person name="Salamov A."/>
            <person name="Hori C."/>
            <person name="Aerts A."/>
            <person name="Henrissat B."/>
            <person name="Wiebenga A."/>
            <person name="vanKuyk P.A."/>
            <person name="Barry K."/>
            <person name="Lindquist E."/>
            <person name="LaButti K."/>
            <person name="Lapidus A."/>
            <person name="Lucas S."/>
            <person name="Coutinho P."/>
            <person name="Gong Y."/>
            <person name="Samejima M."/>
            <person name="Mahadevan R."/>
            <person name="Abou-Zaid M."/>
            <person name="de Vries R.P."/>
            <person name="Igarashi K."/>
            <person name="Yadav J.S."/>
            <person name="Grigoriev I.V."/>
            <person name="Master E.R."/>
        </authorList>
    </citation>
    <scope>NUCLEOTIDE SEQUENCE [LARGE SCALE GENOMIC DNA]</scope>
    <source>
        <strain evidence="2 3">HHB-10118-sp</strain>
    </source>
</reference>
<name>K5VEI3_PHACS</name>
<dbReference type="AlphaFoldDB" id="K5VEI3"/>
<dbReference type="EMBL" id="JH930480">
    <property type="protein sequence ID" value="EKM49568.1"/>
    <property type="molecule type" value="Genomic_DNA"/>
</dbReference>